<reference evidence="2 3" key="1">
    <citation type="submission" date="2016-10" db="EMBL/GenBank/DDBJ databases">
        <title>Arsenicibacter rosenii gen. nov., sp. nov., an efficient arsenic-methylating bacterium isolated from an arsenic-contaminated paddy soil.</title>
        <authorList>
            <person name="Huang K."/>
        </authorList>
    </citation>
    <scope>NUCLEOTIDE SEQUENCE [LARGE SCALE GENOMIC DNA]</scope>
    <source>
        <strain evidence="2 3">SM-1</strain>
    </source>
</reference>
<protein>
    <recommendedName>
        <fullName evidence="1">Cyclic nucleotide-binding domain-containing protein</fullName>
    </recommendedName>
</protein>
<comment type="caution">
    <text evidence="2">The sequence shown here is derived from an EMBL/GenBank/DDBJ whole genome shotgun (WGS) entry which is preliminary data.</text>
</comment>
<name>A0A1S2VC22_9BACT</name>
<organism evidence="2 3">
    <name type="scientific">Arsenicibacter rosenii</name>
    <dbReference type="NCBI Taxonomy" id="1750698"/>
    <lineage>
        <taxon>Bacteria</taxon>
        <taxon>Pseudomonadati</taxon>
        <taxon>Bacteroidota</taxon>
        <taxon>Cytophagia</taxon>
        <taxon>Cytophagales</taxon>
        <taxon>Spirosomataceae</taxon>
        <taxon>Arsenicibacter</taxon>
    </lineage>
</organism>
<dbReference type="InterPro" id="IPR000595">
    <property type="entry name" value="cNMP-bd_dom"/>
</dbReference>
<feature type="domain" description="Cyclic nucleotide-binding" evidence="1">
    <location>
        <begin position="9"/>
        <end position="70"/>
    </location>
</feature>
<dbReference type="EMBL" id="MORL01000026">
    <property type="protein sequence ID" value="OIN56242.1"/>
    <property type="molecule type" value="Genomic_DNA"/>
</dbReference>
<evidence type="ECO:0000313" key="2">
    <source>
        <dbReference type="EMBL" id="OIN56242.1"/>
    </source>
</evidence>
<dbReference type="OrthoDB" id="758145at2"/>
<dbReference type="SUPFAM" id="SSF51206">
    <property type="entry name" value="cAMP-binding domain-like"/>
    <property type="match status" value="1"/>
</dbReference>
<keyword evidence="3" id="KW-1185">Reference proteome</keyword>
<dbReference type="AlphaFoldDB" id="A0A1S2VC22"/>
<dbReference type="InterPro" id="IPR014710">
    <property type="entry name" value="RmlC-like_jellyroll"/>
</dbReference>
<proteinExistence type="predicted"/>
<dbReference type="Proteomes" id="UP000181790">
    <property type="component" value="Unassembled WGS sequence"/>
</dbReference>
<sequence>MTIIEAITAVCPLRPESRQALTDVLRTNTYRKHTELLTMGQVAHSMYFIRKGLARVYYYYKEMDVTDYFAIDGQFVGAVPSAFTRQPTRKAIQLIENSEVDSFSLADVEACCAAHHDLERAVRKMAFFALIQEQERIESLRFHSAAERYAELEKQYPGISNRCPLKYIASYLGTTQVSLSRIRAGVQ</sequence>
<dbReference type="Pfam" id="PF00027">
    <property type="entry name" value="cNMP_binding"/>
    <property type="match status" value="1"/>
</dbReference>
<evidence type="ECO:0000259" key="1">
    <source>
        <dbReference type="PROSITE" id="PS50042"/>
    </source>
</evidence>
<evidence type="ECO:0000313" key="3">
    <source>
        <dbReference type="Proteomes" id="UP000181790"/>
    </source>
</evidence>
<dbReference type="Gene3D" id="2.60.120.10">
    <property type="entry name" value="Jelly Rolls"/>
    <property type="match status" value="1"/>
</dbReference>
<dbReference type="CDD" id="cd00038">
    <property type="entry name" value="CAP_ED"/>
    <property type="match status" value="1"/>
</dbReference>
<dbReference type="PROSITE" id="PS50042">
    <property type="entry name" value="CNMP_BINDING_3"/>
    <property type="match status" value="1"/>
</dbReference>
<accession>A0A1S2VC22</accession>
<gene>
    <name evidence="2" type="ORF">BLX24_25950</name>
</gene>
<dbReference type="RefSeq" id="WP_071506146.1">
    <property type="nucleotide sequence ID" value="NZ_MORL01000026.1"/>
</dbReference>
<dbReference type="InterPro" id="IPR018490">
    <property type="entry name" value="cNMP-bd_dom_sf"/>
</dbReference>